<keyword evidence="1" id="KW-1003">Cell membrane</keyword>
<keyword evidence="2 5" id="KW-0812">Transmembrane</keyword>
<evidence type="ECO:0000256" key="1">
    <source>
        <dbReference type="ARBA" id="ARBA00022475"/>
    </source>
</evidence>
<dbReference type="AlphaFoldDB" id="A0A1H0CQ13"/>
<accession>A0A1H0CQ13</accession>
<evidence type="ECO:0000313" key="7">
    <source>
        <dbReference type="Proteomes" id="UP000198778"/>
    </source>
</evidence>
<protein>
    <submittedName>
        <fullName evidence="6">Uncharacterized protein</fullName>
    </submittedName>
</protein>
<keyword evidence="4 5" id="KW-0472">Membrane</keyword>
<evidence type="ECO:0000256" key="4">
    <source>
        <dbReference type="ARBA" id="ARBA00023136"/>
    </source>
</evidence>
<feature type="transmembrane region" description="Helical" evidence="5">
    <location>
        <begin position="12"/>
        <end position="30"/>
    </location>
</feature>
<dbReference type="EMBL" id="FNIL01000002">
    <property type="protein sequence ID" value="SDN59970.1"/>
    <property type="molecule type" value="Genomic_DNA"/>
</dbReference>
<evidence type="ECO:0000256" key="2">
    <source>
        <dbReference type="ARBA" id="ARBA00022692"/>
    </source>
</evidence>
<evidence type="ECO:0000313" key="6">
    <source>
        <dbReference type="EMBL" id="SDN59970.1"/>
    </source>
</evidence>
<evidence type="ECO:0000256" key="5">
    <source>
        <dbReference type="SAM" id="Phobius"/>
    </source>
</evidence>
<dbReference type="Pfam" id="PF07457">
    <property type="entry name" value="DUF1516"/>
    <property type="match status" value="1"/>
</dbReference>
<feature type="transmembrane region" description="Helical" evidence="5">
    <location>
        <begin position="42"/>
        <end position="64"/>
    </location>
</feature>
<sequence>MNYSVFLHSHSLFWLVAVILFVLITTFYRSGKAKPAKIMHMVLRLFYILLLITGVSMVIMNFYWATAVKGALAIWLIYTMELIATRMGKGTLTGAAKTNFWIQFALALLAVLVFGFVLT</sequence>
<dbReference type="RefSeq" id="WP_244516668.1">
    <property type="nucleotide sequence ID" value="NZ_FNIL01000002.1"/>
</dbReference>
<dbReference type="Proteomes" id="UP000198778">
    <property type="component" value="Unassembled WGS sequence"/>
</dbReference>
<dbReference type="InterPro" id="IPR010899">
    <property type="entry name" value="UPF0344"/>
</dbReference>
<gene>
    <name evidence="6" type="ORF">SAMN04488053_102186</name>
</gene>
<evidence type="ECO:0000256" key="3">
    <source>
        <dbReference type="ARBA" id="ARBA00022989"/>
    </source>
</evidence>
<keyword evidence="7" id="KW-1185">Reference proteome</keyword>
<name>A0A1H0CQ13_9BACI</name>
<feature type="transmembrane region" description="Helical" evidence="5">
    <location>
        <begin position="100"/>
        <end position="118"/>
    </location>
</feature>
<organism evidence="6 7">
    <name type="scientific">Alkalicoccus daliensis</name>
    <dbReference type="NCBI Taxonomy" id="745820"/>
    <lineage>
        <taxon>Bacteria</taxon>
        <taxon>Bacillati</taxon>
        <taxon>Bacillota</taxon>
        <taxon>Bacilli</taxon>
        <taxon>Bacillales</taxon>
        <taxon>Bacillaceae</taxon>
        <taxon>Alkalicoccus</taxon>
    </lineage>
</organism>
<reference evidence="7" key="1">
    <citation type="submission" date="2016-10" db="EMBL/GenBank/DDBJ databases">
        <authorList>
            <person name="Varghese N."/>
            <person name="Submissions S."/>
        </authorList>
    </citation>
    <scope>NUCLEOTIDE SEQUENCE [LARGE SCALE GENOMIC DNA]</scope>
    <source>
        <strain evidence="7">CGMCC 1.10369</strain>
    </source>
</reference>
<proteinExistence type="predicted"/>
<dbReference type="STRING" id="745820.SAMN04488053_102186"/>
<keyword evidence="3 5" id="KW-1133">Transmembrane helix</keyword>